<evidence type="ECO:0000313" key="1">
    <source>
        <dbReference type="EMBL" id="EXU97571.1"/>
    </source>
</evidence>
<dbReference type="EMBL" id="JELW01000035">
    <property type="protein sequence ID" value="EXU97571.1"/>
    <property type="molecule type" value="Genomic_DNA"/>
</dbReference>
<organism evidence="1 2">
    <name type="scientific">Metarhizium robertsii</name>
    <dbReference type="NCBI Taxonomy" id="568076"/>
    <lineage>
        <taxon>Eukaryota</taxon>
        <taxon>Fungi</taxon>
        <taxon>Dikarya</taxon>
        <taxon>Ascomycota</taxon>
        <taxon>Pezizomycotina</taxon>
        <taxon>Sordariomycetes</taxon>
        <taxon>Hypocreomycetidae</taxon>
        <taxon>Hypocreales</taxon>
        <taxon>Clavicipitaceae</taxon>
        <taxon>Metarhizium</taxon>
    </lineage>
</organism>
<protein>
    <submittedName>
        <fullName evidence="1">Uncharacterized protein</fullName>
    </submittedName>
</protein>
<dbReference type="eggNOG" id="ENOG502RPN8">
    <property type="taxonomic scope" value="Eukaryota"/>
</dbReference>
<evidence type="ECO:0000313" key="2">
    <source>
        <dbReference type="Proteomes" id="UP000030151"/>
    </source>
</evidence>
<proteinExistence type="predicted"/>
<name>A0A014MZ86_9HYPO</name>
<gene>
    <name evidence="1" type="ORF">X797_009290</name>
</gene>
<dbReference type="Proteomes" id="UP000030151">
    <property type="component" value="Unassembled WGS sequence"/>
</dbReference>
<dbReference type="OrthoDB" id="4951138at2759"/>
<dbReference type="HOGENOM" id="CLU_123441_1_0_1"/>
<sequence length="160" mass="18307">MDQTLPDHRAITVPVPTADITAEVQNRLEAAAISHFVVQLSDKRFDLLMQLIAGIPYDFNKPWPFWFYIGKIVSKAFFGVEDQLEWLNAVRVRTREFIGFSNTSTVQDDGPNDETGRIQVVEVDFLKPQPGENIKLFWKPARGIISQQVKNYYQSSQSCN</sequence>
<reference evidence="1 2" key="1">
    <citation type="submission" date="2014-02" db="EMBL/GenBank/DDBJ databases">
        <title>The genome sequence of the entomopathogenic fungus Metarhizium robertsii ARSEF 2575.</title>
        <authorList>
            <person name="Giuliano Garisto Donzelli B."/>
            <person name="Roe B.A."/>
            <person name="Macmil S.L."/>
            <person name="Krasnoff S.B."/>
            <person name="Gibson D.M."/>
        </authorList>
    </citation>
    <scope>NUCLEOTIDE SEQUENCE [LARGE SCALE GENOMIC DNA]</scope>
    <source>
        <strain evidence="1 2">ARSEF 2575</strain>
    </source>
</reference>
<comment type="caution">
    <text evidence="1">The sequence shown here is derived from an EMBL/GenBank/DDBJ whole genome shotgun (WGS) entry which is preliminary data.</text>
</comment>
<accession>A0A014MZ86</accession>
<dbReference type="AlphaFoldDB" id="A0A014MZ86"/>